<sequence length="262" mass="28380">MKNLLIALIVLTFFSVPAQSNDLKKILIIASNVEDMGDPDKHDARNNLWEYAPPYHVFVSHGYDVEFASPSGDVVPFMMEPVGISSYTIKYEGFLERANSSLAPDQIKPDEYAAVFIGGGYGTLFDVASNKKLLNVMAAIYEKGGVIGSSGHGAGGFANVKLSSGKFLVEGKQVAGFPDSTEKEKSWAKQGSLLPFFVEKQLRKNGALIINKDNIADKHDVIIDGRIISTMFLPSAALVAKEMIILLEKSGKSKKPIPSAPI</sequence>
<dbReference type="CDD" id="cd03141">
    <property type="entry name" value="GATase1_Hsp31_like"/>
    <property type="match status" value="1"/>
</dbReference>
<dbReference type="PANTHER" id="PTHR48094">
    <property type="entry name" value="PROTEIN/NUCLEIC ACID DEGLYCASE DJ-1-RELATED"/>
    <property type="match status" value="1"/>
</dbReference>
<evidence type="ECO:0000259" key="5">
    <source>
        <dbReference type="Pfam" id="PF01965"/>
    </source>
</evidence>
<dbReference type="GO" id="GO:0019172">
    <property type="term" value="F:glyoxalase III activity"/>
    <property type="evidence" value="ECO:0007669"/>
    <property type="project" value="TreeGrafter"/>
</dbReference>
<dbReference type="RefSeq" id="WP_094983853.1">
    <property type="nucleotide sequence ID" value="NZ_NHNI01000001.1"/>
</dbReference>
<dbReference type="Gene3D" id="3.40.50.880">
    <property type="match status" value="1"/>
</dbReference>
<evidence type="ECO:0000256" key="3">
    <source>
        <dbReference type="ARBA" id="ARBA00038493"/>
    </source>
</evidence>
<keyword evidence="1" id="KW-0346">Stress response</keyword>
<dbReference type="SUPFAM" id="SSF52317">
    <property type="entry name" value="Class I glutamine amidotransferase-like"/>
    <property type="match status" value="1"/>
</dbReference>
<accession>A0A266Q884</accession>
<dbReference type="Pfam" id="PF01965">
    <property type="entry name" value="DJ-1_PfpI"/>
    <property type="match status" value="1"/>
</dbReference>
<keyword evidence="2" id="KW-0456">Lyase</keyword>
<dbReference type="AlphaFoldDB" id="A0A266Q884"/>
<dbReference type="GO" id="GO:0019243">
    <property type="term" value="P:methylglyoxal catabolic process to D-lactate via S-lactoyl-glutathione"/>
    <property type="evidence" value="ECO:0007669"/>
    <property type="project" value="TreeGrafter"/>
</dbReference>
<keyword evidence="4" id="KW-0732">Signal</keyword>
<dbReference type="PANTHER" id="PTHR48094:SF11">
    <property type="entry name" value="GLUTATHIONE-INDEPENDENT GLYOXALASE HSP31-RELATED"/>
    <property type="match status" value="1"/>
</dbReference>
<dbReference type="GO" id="GO:0016740">
    <property type="term" value="F:transferase activity"/>
    <property type="evidence" value="ECO:0007669"/>
    <property type="project" value="UniProtKB-KW"/>
</dbReference>
<dbReference type="InterPro" id="IPR050325">
    <property type="entry name" value="Prot/Nucl_acid_deglycase"/>
</dbReference>
<dbReference type="EMBL" id="NHNI01000001">
    <property type="protein sequence ID" value="OZY86097.1"/>
    <property type="molecule type" value="Genomic_DNA"/>
</dbReference>
<comment type="caution">
    <text evidence="6">The sequence shown here is derived from an EMBL/GenBank/DDBJ whole genome shotgun (WGS) entry which is preliminary data.</text>
</comment>
<feature type="chain" id="PRO_5013102807" evidence="4">
    <location>
        <begin position="21"/>
        <end position="262"/>
    </location>
</feature>
<keyword evidence="7" id="KW-1185">Reference proteome</keyword>
<evidence type="ECO:0000256" key="2">
    <source>
        <dbReference type="ARBA" id="ARBA00023239"/>
    </source>
</evidence>
<keyword evidence="6" id="KW-0315">Glutamine amidotransferase</keyword>
<feature type="domain" description="DJ-1/PfpI" evidence="5">
    <location>
        <begin position="48"/>
        <end position="166"/>
    </location>
</feature>
<dbReference type="InterPro" id="IPR029062">
    <property type="entry name" value="Class_I_gatase-like"/>
</dbReference>
<evidence type="ECO:0000256" key="4">
    <source>
        <dbReference type="SAM" id="SignalP"/>
    </source>
</evidence>
<organism evidence="6 7">
    <name type="scientific">Cellvibrio mixtus</name>
    <dbReference type="NCBI Taxonomy" id="39650"/>
    <lineage>
        <taxon>Bacteria</taxon>
        <taxon>Pseudomonadati</taxon>
        <taxon>Pseudomonadota</taxon>
        <taxon>Gammaproteobacteria</taxon>
        <taxon>Cellvibrionales</taxon>
        <taxon>Cellvibrionaceae</taxon>
        <taxon>Cellvibrio</taxon>
    </lineage>
</organism>
<dbReference type="Proteomes" id="UP000216101">
    <property type="component" value="Unassembled WGS sequence"/>
</dbReference>
<proteinExistence type="inferred from homology"/>
<protein>
    <submittedName>
        <fullName evidence="6">Type 1 glutamine amidotransferase domain-containing protein</fullName>
    </submittedName>
</protein>
<dbReference type="InterPro" id="IPR002818">
    <property type="entry name" value="DJ-1/PfpI"/>
</dbReference>
<feature type="signal peptide" evidence="4">
    <location>
        <begin position="1"/>
        <end position="20"/>
    </location>
</feature>
<gene>
    <name evidence="6" type="ORF">CBP51_03440</name>
</gene>
<evidence type="ECO:0000256" key="1">
    <source>
        <dbReference type="ARBA" id="ARBA00023016"/>
    </source>
</evidence>
<comment type="similarity">
    <text evidence="3">Belongs to the peptidase C56 family. HSP31-like subfamily.</text>
</comment>
<evidence type="ECO:0000313" key="7">
    <source>
        <dbReference type="Proteomes" id="UP000216101"/>
    </source>
</evidence>
<evidence type="ECO:0000313" key="6">
    <source>
        <dbReference type="EMBL" id="OZY86097.1"/>
    </source>
</evidence>
<dbReference type="GO" id="GO:0005737">
    <property type="term" value="C:cytoplasm"/>
    <property type="evidence" value="ECO:0007669"/>
    <property type="project" value="TreeGrafter"/>
</dbReference>
<name>A0A266Q884_9GAMM</name>
<reference evidence="7" key="1">
    <citation type="submission" date="2017-05" db="EMBL/GenBank/DDBJ databases">
        <authorList>
            <person name="Barney B.M."/>
        </authorList>
    </citation>
    <scope>NUCLEOTIDE SEQUENCE [LARGE SCALE GENOMIC DNA]</scope>
    <source>
        <strain evidence="7">PSBB022</strain>
    </source>
</reference>
<keyword evidence="6" id="KW-0808">Transferase</keyword>